<dbReference type="PANTHER" id="PTHR37743:SF1">
    <property type="entry name" value="ARM REPEAT SUPERFAMILY PROTEIN"/>
    <property type="match status" value="1"/>
</dbReference>
<dbReference type="SUPFAM" id="SSF48371">
    <property type="entry name" value="ARM repeat"/>
    <property type="match status" value="1"/>
</dbReference>
<dbReference type="AlphaFoldDB" id="A0A5D3E1X6"/>
<dbReference type="Gene3D" id="1.25.10.10">
    <property type="entry name" value="Leucine-rich Repeat Variant"/>
    <property type="match status" value="1"/>
</dbReference>
<comment type="caution">
    <text evidence="1">The sequence shown here is derived from an EMBL/GenBank/DDBJ whole genome shotgun (WGS) entry which is preliminary data.</text>
</comment>
<protein>
    <submittedName>
        <fullName evidence="1">Uncharacterized protein</fullName>
    </submittedName>
</protein>
<name>A0A5D3E1X6_CUCMM</name>
<dbReference type="Proteomes" id="UP000321947">
    <property type="component" value="Unassembled WGS sequence"/>
</dbReference>
<evidence type="ECO:0000313" key="1">
    <source>
        <dbReference type="EMBL" id="TYK29892.1"/>
    </source>
</evidence>
<evidence type="ECO:0000313" key="2">
    <source>
        <dbReference type="Proteomes" id="UP000321947"/>
    </source>
</evidence>
<sequence length="492" mass="55540">MSPGSRLQSDRVLSLIPQWSQSVQNWKFLIGPLMDKMFAEPSNAILVRFLSMINEHFVKATDVVLERILSYVKGQKEIDECFYSKQDNQDEDMSLSVQQSLFERLCPLLVIRMLPLEVFNDLSMSVMYGQLPNRAIVHGIFLYLYWAFSKHEFDDVRKLAAELSGRIHPQVLYPFVNSVLEDAAISHNIPRIKACLFSMCTSLVVRGEHNFSHFDMFKIVKTLEIILSWPSQNGDEVSKSQHGCIDCIALMICNELQAPNLCSASNFVKIDINKKGHASLKGSILDYVVGQLISGTKEQGAAHDLDNNDNTSDNSTPLSLYLCMANVLTSACQKLSDSRKKQFARKVLPRLISFVEVTSTPVDIRTACIAVIFSAVYHLKSAILPYSKDVFSVSLNALKNGQEQDVWERQISVLIYEDWFPTILLIVVGQESSTIGSKSITIRSRKPKMVQTRIEERLELIDQEIAGMKKELSKMSVIESNLSDIAKNLELM</sequence>
<reference evidence="1 2" key="1">
    <citation type="submission" date="2019-08" db="EMBL/GenBank/DDBJ databases">
        <title>Draft genome sequences of two oriental melons (Cucumis melo L. var makuwa).</title>
        <authorList>
            <person name="Kwon S.-Y."/>
        </authorList>
    </citation>
    <scope>NUCLEOTIDE SEQUENCE [LARGE SCALE GENOMIC DNA]</scope>
    <source>
        <strain evidence="2">cv. Chang Bougi</strain>
        <tissue evidence="1">Leaf</tissue>
    </source>
</reference>
<proteinExistence type="predicted"/>
<dbReference type="InterPro" id="IPR016024">
    <property type="entry name" value="ARM-type_fold"/>
</dbReference>
<accession>A0A5D3E1X6</accession>
<gene>
    <name evidence="1" type="ORF">E5676_scaffold208G001470</name>
</gene>
<dbReference type="InterPro" id="IPR011989">
    <property type="entry name" value="ARM-like"/>
</dbReference>
<dbReference type="EMBL" id="SSTD01001237">
    <property type="protein sequence ID" value="TYK29892.1"/>
    <property type="molecule type" value="Genomic_DNA"/>
</dbReference>
<dbReference type="PANTHER" id="PTHR37743">
    <property type="entry name" value="ARM REPEAT SUPERFAMILY PROTEIN"/>
    <property type="match status" value="1"/>
</dbReference>
<organism evidence="1 2">
    <name type="scientific">Cucumis melo var. makuwa</name>
    <name type="common">Oriental melon</name>
    <dbReference type="NCBI Taxonomy" id="1194695"/>
    <lineage>
        <taxon>Eukaryota</taxon>
        <taxon>Viridiplantae</taxon>
        <taxon>Streptophyta</taxon>
        <taxon>Embryophyta</taxon>
        <taxon>Tracheophyta</taxon>
        <taxon>Spermatophyta</taxon>
        <taxon>Magnoliopsida</taxon>
        <taxon>eudicotyledons</taxon>
        <taxon>Gunneridae</taxon>
        <taxon>Pentapetalae</taxon>
        <taxon>rosids</taxon>
        <taxon>fabids</taxon>
        <taxon>Cucurbitales</taxon>
        <taxon>Cucurbitaceae</taxon>
        <taxon>Benincaseae</taxon>
        <taxon>Cucumis</taxon>
    </lineage>
</organism>